<dbReference type="Proteomes" id="UP001321760">
    <property type="component" value="Unassembled WGS sequence"/>
</dbReference>
<dbReference type="AlphaFoldDB" id="A0AAV9GYZ7"/>
<dbReference type="GO" id="GO:0008168">
    <property type="term" value="F:methyltransferase activity"/>
    <property type="evidence" value="ECO:0007669"/>
    <property type="project" value="UniProtKB-KW"/>
</dbReference>
<dbReference type="SUPFAM" id="SSF53335">
    <property type="entry name" value="S-adenosyl-L-methionine-dependent methyltransferases"/>
    <property type="match status" value="1"/>
</dbReference>
<dbReference type="InterPro" id="IPR029063">
    <property type="entry name" value="SAM-dependent_MTases_sf"/>
</dbReference>
<keyword evidence="2" id="KW-0489">Methyltransferase</keyword>
<comment type="similarity">
    <text evidence="1">Belongs to the methyltransferase superfamily. LaeA methyltransferase family.</text>
</comment>
<proteinExistence type="inferred from homology"/>
<dbReference type="EMBL" id="MU865924">
    <property type="protein sequence ID" value="KAK4452383.1"/>
    <property type="molecule type" value="Genomic_DNA"/>
</dbReference>
<accession>A0AAV9GYZ7</accession>
<dbReference type="Pfam" id="PF13489">
    <property type="entry name" value="Methyltransf_23"/>
    <property type="match status" value="1"/>
</dbReference>
<dbReference type="Gene3D" id="3.40.50.150">
    <property type="entry name" value="Vaccinia Virus protein VP39"/>
    <property type="match status" value="1"/>
</dbReference>
<keyword evidence="2" id="KW-0808">Transferase</keyword>
<dbReference type="PANTHER" id="PTHR43591">
    <property type="entry name" value="METHYLTRANSFERASE"/>
    <property type="match status" value="1"/>
</dbReference>
<dbReference type="CDD" id="cd02440">
    <property type="entry name" value="AdoMet_MTases"/>
    <property type="match status" value="1"/>
</dbReference>
<reference evidence="2" key="1">
    <citation type="journal article" date="2023" name="Mol. Phylogenet. Evol.">
        <title>Genome-scale phylogeny and comparative genomics of the fungal order Sordariales.</title>
        <authorList>
            <person name="Hensen N."/>
            <person name="Bonometti L."/>
            <person name="Westerberg I."/>
            <person name="Brannstrom I.O."/>
            <person name="Guillou S."/>
            <person name="Cros-Aarteil S."/>
            <person name="Calhoun S."/>
            <person name="Haridas S."/>
            <person name="Kuo A."/>
            <person name="Mondo S."/>
            <person name="Pangilinan J."/>
            <person name="Riley R."/>
            <person name="LaButti K."/>
            <person name="Andreopoulos B."/>
            <person name="Lipzen A."/>
            <person name="Chen C."/>
            <person name="Yan M."/>
            <person name="Daum C."/>
            <person name="Ng V."/>
            <person name="Clum A."/>
            <person name="Steindorff A."/>
            <person name="Ohm R.A."/>
            <person name="Martin F."/>
            <person name="Silar P."/>
            <person name="Natvig D.O."/>
            <person name="Lalanne C."/>
            <person name="Gautier V."/>
            <person name="Ament-Velasquez S.L."/>
            <person name="Kruys A."/>
            <person name="Hutchinson M.I."/>
            <person name="Powell A.J."/>
            <person name="Barry K."/>
            <person name="Miller A.N."/>
            <person name="Grigoriev I.V."/>
            <person name="Debuchy R."/>
            <person name="Gladieux P."/>
            <person name="Hiltunen Thoren M."/>
            <person name="Johannesson H."/>
        </authorList>
    </citation>
    <scope>NUCLEOTIDE SEQUENCE</scope>
    <source>
        <strain evidence="2">PSN243</strain>
    </source>
</reference>
<evidence type="ECO:0000313" key="3">
    <source>
        <dbReference type="Proteomes" id="UP001321760"/>
    </source>
</evidence>
<dbReference type="PANTHER" id="PTHR43591:SF14">
    <property type="entry name" value="METHYLTRANSFERASE"/>
    <property type="match status" value="1"/>
</dbReference>
<comment type="caution">
    <text evidence="2">The sequence shown here is derived from an EMBL/GenBank/DDBJ whole genome shotgun (WGS) entry which is preliminary data.</text>
</comment>
<organism evidence="2 3">
    <name type="scientific">Podospora aff. communis PSN243</name>
    <dbReference type="NCBI Taxonomy" id="3040156"/>
    <lineage>
        <taxon>Eukaryota</taxon>
        <taxon>Fungi</taxon>
        <taxon>Dikarya</taxon>
        <taxon>Ascomycota</taxon>
        <taxon>Pezizomycotina</taxon>
        <taxon>Sordariomycetes</taxon>
        <taxon>Sordariomycetidae</taxon>
        <taxon>Sordariales</taxon>
        <taxon>Podosporaceae</taxon>
        <taxon>Podospora</taxon>
    </lineage>
</organism>
<evidence type="ECO:0000256" key="1">
    <source>
        <dbReference type="ARBA" id="ARBA00038158"/>
    </source>
</evidence>
<evidence type="ECO:0000313" key="2">
    <source>
        <dbReference type="EMBL" id="KAK4452383.1"/>
    </source>
</evidence>
<keyword evidence="3" id="KW-1185">Reference proteome</keyword>
<name>A0AAV9GYZ7_9PEZI</name>
<sequence>MSPQQPPLDGYEFGFETYLDSNTLRQMQPDHHGRDIYDSQSLSDSIAMSYKEFGRTYHSYRAGSYHYPNDPTEAERLDEQYEILKEMMDGRLHFAPFSREHPPSKVLDLATGTGIWAIEFGDEYPEAEVIGTDLSPIQPAFVPPNVRFFIEDSAEDWDYPRDFDFIHTRITLGCWSDMQRQIMQRSFEHLRPGGWLECQEVMVEPHCDDGTMLSDFPLLRWSHELMQASEMAGRQIRMEHNIKKWMEAVGFVNVREVIIKIPIGGWSKDRRLRQIGLLWQWNLMSGMSAFTLGLFSRVLGRTIENIQVSLVETRQSLFDPEVHTYQKFYIVTGQRPK</sequence>
<protein>
    <submittedName>
        <fullName evidence="2">Demethylmenaquinone methyltransferase</fullName>
    </submittedName>
</protein>
<gene>
    <name evidence="2" type="ORF">QBC34DRAFT_447002</name>
</gene>
<dbReference type="GO" id="GO:0032259">
    <property type="term" value="P:methylation"/>
    <property type="evidence" value="ECO:0007669"/>
    <property type="project" value="UniProtKB-KW"/>
</dbReference>
<reference evidence="2" key="2">
    <citation type="submission" date="2023-05" db="EMBL/GenBank/DDBJ databases">
        <authorList>
            <consortium name="Lawrence Berkeley National Laboratory"/>
            <person name="Steindorff A."/>
            <person name="Hensen N."/>
            <person name="Bonometti L."/>
            <person name="Westerberg I."/>
            <person name="Brannstrom I.O."/>
            <person name="Guillou S."/>
            <person name="Cros-Aarteil S."/>
            <person name="Calhoun S."/>
            <person name="Haridas S."/>
            <person name="Kuo A."/>
            <person name="Mondo S."/>
            <person name="Pangilinan J."/>
            <person name="Riley R."/>
            <person name="Labutti K."/>
            <person name="Andreopoulos B."/>
            <person name="Lipzen A."/>
            <person name="Chen C."/>
            <person name="Yanf M."/>
            <person name="Daum C."/>
            <person name="Ng V."/>
            <person name="Clum A."/>
            <person name="Ohm R."/>
            <person name="Martin F."/>
            <person name="Silar P."/>
            <person name="Natvig D."/>
            <person name="Lalanne C."/>
            <person name="Gautier V."/>
            <person name="Ament-Velasquez S.L."/>
            <person name="Kruys A."/>
            <person name="Hutchinson M.I."/>
            <person name="Powell A.J."/>
            <person name="Barry K."/>
            <person name="Miller A.N."/>
            <person name="Grigoriev I.V."/>
            <person name="Debuchy R."/>
            <person name="Gladieux P."/>
            <person name="Thoren M.H."/>
            <person name="Johannesson H."/>
        </authorList>
    </citation>
    <scope>NUCLEOTIDE SEQUENCE</scope>
    <source>
        <strain evidence="2">PSN243</strain>
    </source>
</reference>